<evidence type="ECO:0008006" key="4">
    <source>
        <dbReference type="Google" id="ProtNLM"/>
    </source>
</evidence>
<organism evidence="2 3">
    <name type="scientific">Roseisalinus antarcticus</name>
    <dbReference type="NCBI Taxonomy" id="254357"/>
    <lineage>
        <taxon>Bacteria</taxon>
        <taxon>Pseudomonadati</taxon>
        <taxon>Pseudomonadota</taxon>
        <taxon>Alphaproteobacteria</taxon>
        <taxon>Rhodobacterales</taxon>
        <taxon>Roseobacteraceae</taxon>
        <taxon>Roseisalinus</taxon>
    </lineage>
</organism>
<evidence type="ECO:0000313" key="2">
    <source>
        <dbReference type="EMBL" id="SLN71541.1"/>
    </source>
</evidence>
<dbReference type="Proteomes" id="UP000193900">
    <property type="component" value="Unassembled WGS sequence"/>
</dbReference>
<dbReference type="PROSITE" id="PS51257">
    <property type="entry name" value="PROKAR_LIPOPROTEIN"/>
    <property type="match status" value="1"/>
</dbReference>
<dbReference type="EMBL" id="FWFZ01000024">
    <property type="protein sequence ID" value="SLN71541.1"/>
    <property type="molecule type" value="Genomic_DNA"/>
</dbReference>
<dbReference type="RefSeq" id="WP_085880295.1">
    <property type="nucleotide sequence ID" value="NZ_FWFZ01000024.1"/>
</dbReference>
<proteinExistence type="predicted"/>
<accession>A0A1Y5TTW3</accession>
<evidence type="ECO:0000256" key="1">
    <source>
        <dbReference type="SAM" id="SignalP"/>
    </source>
</evidence>
<feature type="signal peptide" evidence="1">
    <location>
        <begin position="1"/>
        <end position="19"/>
    </location>
</feature>
<dbReference type="OrthoDB" id="7773807at2"/>
<evidence type="ECO:0000313" key="3">
    <source>
        <dbReference type="Proteomes" id="UP000193900"/>
    </source>
</evidence>
<feature type="chain" id="PRO_5010984045" description="Lipoprotein" evidence="1">
    <location>
        <begin position="20"/>
        <end position="179"/>
    </location>
</feature>
<name>A0A1Y5TTW3_9RHOB</name>
<dbReference type="AlphaFoldDB" id="A0A1Y5TTW3"/>
<reference evidence="2 3" key="1">
    <citation type="submission" date="2017-03" db="EMBL/GenBank/DDBJ databases">
        <authorList>
            <person name="Afonso C.L."/>
            <person name="Miller P.J."/>
            <person name="Scott M.A."/>
            <person name="Spackman E."/>
            <person name="Goraichik I."/>
            <person name="Dimitrov K.M."/>
            <person name="Suarez D.L."/>
            <person name="Swayne D.E."/>
        </authorList>
    </citation>
    <scope>NUCLEOTIDE SEQUENCE [LARGE SCALE GENOMIC DNA]</scope>
    <source>
        <strain evidence="2 3">CECT 7023</strain>
    </source>
</reference>
<protein>
    <recommendedName>
        <fullName evidence="4">Lipoprotein</fullName>
    </recommendedName>
</protein>
<keyword evidence="1" id="KW-0732">Signal</keyword>
<sequence length="179" mass="18022">MRIAPISVCALCAALSVSGCGQLGSQGSSGSLGSLGSQGSLGSIGSLNPFGGARRTQATVRGPLRPLVDAGTGTQVIDGRALLAQVTDVRMEPAAFGAIVTASGLAYEAGNYNAQLTREGFEGGTLVLAFRAERAAGYPAGGPAPVRRITSAITLDEDELSYITGVRVVAQGNAVSARR</sequence>
<keyword evidence="3" id="KW-1185">Reference proteome</keyword>
<gene>
    <name evidence="2" type="ORF">ROA7023_03518</name>
</gene>